<keyword evidence="3" id="KW-0808">Transferase</keyword>
<dbReference type="GO" id="GO:0016740">
    <property type="term" value="F:transferase activity"/>
    <property type="evidence" value="ECO:0007669"/>
    <property type="project" value="UniProtKB-KW"/>
</dbReference>
<proteinExistence type="inferred from homology"/>
<dbReference type="Proteomes" id="UP001161757">
    <property type="component" value="Unassembled WGS sequence"/>
</dbReference>
<dbReference type="InterPro" id="IPR002654">
    <property type="entry name" value="Glyco_trans_25"/>
</dbReference>
<dbReference type="EMBL" id="JAJGCB010000006">
    <property type="protein sequence ID" value="KAJ8991972.1"/>
    <property type="molecule type" value="Genomic_DNA"/>
</dbReference>
<feature type="transmembrane region" description="Helical" evidence="5">
    <location>
        <begin position="12"/>
        <end position="30"/>
    </location>
</feature>
<feature type="region of interest" description="Disordered" evidence="4">
    <location>
        <begin position="241"/>
        <end position="261"/>
    </location>
</feature>
<dbReference type="Pfam" id="PF01755">
    <property type="entry name" value="Glyco_transf_25"/>
    <property type="match status" value="1"/>
</dbReference>
<evidence type="ECO:0000313" key="7">
    <source>
        <dbReference type="EMBL" id="KAJ8991972.1"/>
    </source>
</evidence>
<dbReference type="PANTHER" id="PTHR10730">
    <property type="entry name" value="PROCOLLAGEN-LYSINE,2-OXOGLUTARATE 5-DIOXYGENASE/GLYCOSYLTRANSFERASE 25 FAMILY MEMBER"/>
    <property type="match status" value="1"/>
</dbReference>
<dbReference type="InterPro" id="IPR050757">
    <property type="entry name" value="Collagen_mod_GT25"/>
</dbReference>
<dbReference type="CDD" id="cd06532">
    <property type="entry name" value="Glyco_transf_25"/>
    <property type="match status" value="1"/>
</dbReference>
<dbReference type="PANTHER" id="PTHR10730:SF53">
    <property type="entry name" value="GLYCOSYLTRANSFERASE 25 FAMILY MEMBER"/>
    <property type="match status" value="1"/>
</dbReference>
<accession>A0AAN6EUT8</accession>
<keyword evidence="2" id="KW-0328">Glycosyltransferase</keyword>
<organism evidence="7 8">
    <name type="scientific">Exophiala dermatitidis</name>
    <name type="common">Black yeast-like fungus</name>
    <name type="synonym">Wangiella dermatitidis</name>
    <dbReference type="NCBI Taxonomy" id="5970"/>
    <lineage>
        <taxon>Eukaryota</taxon>
        <taxon>Fungi</taxon>
        <taxon>Dikarya</taxon>
        <taxon>Ascomycota</taxon>
        <taxon>Pezizomycotina</taxon>
        <taxon>Eurotiomycetes</taxon>
        <taxon>Chaetothyriomycetidae</taxon>
        <taxon>Chaetothyriales</taxon>
        <taxon>Herpotrichiellaceae</taxon>
        <taxon>Exophiala</taxon>
    </lineage>
</organism>
<evidence type="ECO:0000259" key="6">
    <source>
        <dbReference type="Pfam" id="PF01755"/>
    </source>
</evidence>
<feature type="compositionally biased region" description="Polar residues" evidence="4">
    <location>
        <begin position="52"/>
        <end position="67"/>
    </location>
</feature>
<feature type="domain" description="Glycosyl transferase family 25" evidence="6">
    <location>
        <begin position="89"/>
        <end position="180"/>
    </location>
</feature>
<dbReference type="AlphaFoldDB" id="A0AAN6EUT8"/>
<reference evidence="7" key="1">
    <citation type="submission" date="2023-01" db="EMBL/GenBank/DDBJ databases">
        <title>Exophiala dermititidis isolated from Cystic Fibrosis Patient.</title>
        <authorList>
            <person name="Kurbessoian T."/>
            <person name="Crocker A."/>
            <person name="Murante D."/>
            <person name="Hogan D.A."/>
            <person name="Stajich J.E."/>
        </authorList>
    </citation>
    <scope>NUCLEOTIDE SEQUENCE</scope>
    <source>
        <strain evidence="7">Ex8</strain>
    </source>
</reference>
<keyword evidence="5" id="KW-1133">Transmembrane helix</keyword>
<sequence>MSPVLPARSLAYILVALCVTAILFFAPYRLPSLQEQDIPDVQDVLDLPNESDLASPTKPVQSTTTAVSADRTKPSSSIYQVQNETLGFQEVYLISLPARTDKRDAFAVQAAFTEMKYTQMDGVDGHLVPEKALPYTMDQSPAAIGCWRAHLDVIQKIVREKVATALIFEDDADWDVSLKSQLVQFARGSRYITKTPEHSTPISPYGDDWDMLWIGHCGAWVHPDDNKRFFVIPDDPSVEPPQYRRNVGAPDMSHWESGPNGDERTRIVFRSEGAVCTAGYAISQRGARKALYYMSMEPYNAPIDWGFADLCKNSKYNFTCIAPFPQLVGVSRPTSNTSKWSDIGYGNDAERAVEPANAQHLVYSTRLNIANFLAGKTVFDSQYPDATPPQLDIKEIGGAVGHVEELD</sequence>
<evidence type="ECO:0000256" key="5">
    <source>
        <dbReference type="SAM" id="Phobius"/>
    </source>
</evidence>
<keyword evidence="5" id="KW-0472">Membrane</keyword>
<evidence type="ECO:0000256" key="4">
    <source>
        <dbReference type="SAM" id="MobiDB-lite"/>
    </source>
</evidence>
<comment type="caution">
    <text evidence="7">The sequence shown here is derived from an EMBL/GenBank/DDBJ whole genome shotgun (WGS) entry which is preliminary data.</text>
</comment>
<comment type="similarity">
    <text evidence="1">Belongs to the glycosyltransferase 25 family.</text>
</comment>
<evidence type="ECO:0000313" key="8">
    <source>
        <dbReference type="Proteomes" id="UP001161757"/>
    </source>
</evidence>
<evidence type="ECO:0000256" key="3">
    <source>
        <dbReference type="ARBA" id="ARBA00022679"/>
    </source>
</evidence>
<evidence type="ECO:0000256" key="2">
    <source>
        <dbReference type="ARBA" id="ARBA00022676"/>
    </source>
</evidence>
<feature type="region of interest" description="Disordered" evidence="4">
    <location>
        <begin position="47"/>
        <end position="71"/>
    </location>
</feature>
<keyword evidence="5" id="KW-0812">Transmembrane</keyword>
<gene>
    <name evidence="7" type="ORF">HRR80_003874</name>
</gene>
<evidence type="ECO:0000256" key="1">
    <source>
        <dbReference type="ARBA" id="ARBA00006721"/>
    </source>
</evidence>
<name>A0AAN6EUT8_EXODE</name>
<protein>
    <recommendedName>
        <fullName evidence="6">Glycosyl transferase family 25 domain-containing protein</fullName>
    </recommendedName>
</protein>